<comment type="caution">
    <text evidence="1">The sequence shown here is derived from an EMBL/GenBank/DDBJ whole genome shotgun (WGS) entry which is preliminary data.</text>
</comment>
<evidence type="ECO:0008006" key="3">
    <source>
        <dbReference type="Google" id="ProtNLM"/>
    </source>
</evidence>
<proteinExistence type="predicted"/>
<protein>
    <recommendedName>
        <fullName evidence="3">Tfiih basal transcription factor complex p44 subunit</fullName>
    </recommendedName>
</protein>
<keyword evidence="2" id="KW-1185">Reference proteome</keyword>
<organism evidence="1 2">
    <name type="scientific">Daphnia magna</name>
    <dbReference type="NCBI Taxonomy" id="35525"/>
    <lineage>
        <taxon>Eukaryota</taxon>
        <taxon>Metazoa</taxon>
        <taxon>Ecdysozoa</taxon>
        <taxon>Arthropoda</taxon>
        <taxon>Crustacea</taxon>
        <taxon>Branchiopoda</taxon>
        <taxon>Diplostraca</taxon>
        <taxon>Cladocera</taxon>
        <taxon>Anomopoda</taxon>
        <taxon>Daphniidae</taxon>
        <taxon>Daphnia</taxon>
    </lineage>
</organism>
<dbReference type="Proteomes" id="UP001234178">
    <property type="component" value="Unassembled WGS sequence"/>
</dbReference>
<reference evidence="1 2" key="1">
    <citation type="journal article" date="2023" name="Nucleic Acids Res.">
        <title>The hologenome of Daphnia magna reveals possible DNA methylation and microbiome-mediated evolution of the host genome.</title>
        <authorList>
            <person name="Chaturvedi A."/>
            <person name="Li X."/>
            <person name="Dhandapani V."/>
            <person name="Marshall H."/>
            <person name="Kissane S."/>
            <person name="Cuenca-Cambronero M."/>
            <person name="Asole G."/>
            <person name="Calvet F."/>
            <person name="Ruiz-Romero M."/>
            <person name="Marangio P."/>
            <person name="Guigo R."/>
            <person name="Rago D."/>
            <person name="Mirbahai L."/>
            <person name="Eastwood N."/>
            <person name="Colbourne J.K."/>
            <person name="Zhou J."/>
            <person name="Mallon E."/>
            <person name="Orsini L."/>
        </authorList>
    </citation>
    <scope>NUCLEOTIDE SEQUENCE [LARGE SCALE GENOMIC DNA]</scope>
    <source>
        <strain evidence="1">LRV0_1</strain>
    </source>
</reference>
<sequence length="69" mass="7726">MANRFTIRFPAIRQTTPTYKKIANRAVKHPALRVLHKCENLICAQVGLLRLGLGPGSRKPGLPADRHQK</sequence>
<accession>A0ABR0ASJ2</accession>
<evidence type="ECO:0000313" key="1">
    <source>
        <dbReference type="EMBL" id="KAK4027928.1"/>
    </source>
</evidence>
<gene>
    <name evidence="1" type="ORF">OUZ56_017068</name>
</gene>
<name>A0ABR0ASJ2_9CRUS</name>
<dbReference type="EMBL" id="JAOYFB010000038">
    <property type="protein sequence ID" value="KAK4027928.1"/>
    <property type="molecule type" value="Genomic_DNA"/>
</dbReference>
<evidence type="ECO:0000313" key="2">
    <source>
        <dbReference type="Proteomes" id="UP001234178"/>
    </source>
</evidence>